<sequence length="35" mass="4169">MLENKGMFNDDGHVEYKMNRPKKYTTGGYLNERCQ</sequence>
<evidence type="ECO:0000313" key="2">
    <source>
        <dbReference type="Proteomes" id="UP000005413"/>
    </source>
</evidence>
<proteinExistence type="predicted"/>
<gene>
    <name evidence="1" type="ORF">SS7213T_04515</name>
</gene>
<comment type="caution">
    <text evidence="1">The sequence shown here is derived from an EMBL/GenBank/DDBJ whole genome shotgun (WGS) entry which is preliminary data.</text>
</comment>
<keyword evidence="2" id="KW-1185">Reference proteome</keyword>
<name>G5JHH4_9STAP</name>
<organism evidence="1 2">
    <name type="scientific">Staphylococcus simiae CCM 7213 = CCUG 51256</name>
    <dbReference type="NCBI Taxonomy" id="911238"/>
    <lineage>
        <taxon>Bacteria</taxon>
        <taxon>Bacillati</taxon>
        <taxon>Bacillota</taxon>
        <taxon>Bacilli</taxon>
        <taxon>Bacillales</taxon>
        <taxon>Staphylococcaceae</taxon>
        <taxon>Staphylococcus</taxon>
    </lineage>
</organism>
<dbReference type="EMBL" id="AEUN01000322">
    <property type="protein sequence ID" value="EHJ08361.1"/>
    <property type="molecule type" value="Genomic_DNA"/>
</dbReference>
<reference evidence="1 2" key="1">
    <citation type="journal article" date="2012" name="BMC Genomics">
        <title>Comparative genomic analysis of the genus Staphylococcus including Staphylococcus aureus and its newly described sister species Staphylococcus simiae.</title>
        <authorList>
            <person name="Suzuki H."/>
            <person name="Lefebure T."/>
            <person name="Pavinski Bitar P."/>
            <person name="Stanhope M.J."/>
        </authorList>
    </citation>
    <scope>NUCLEOTIDE SEQUENCE [LARGE SCALE GENOMIC DNA]</scope>
    <source>
        <strain evidence="1 2">CCM 7213</strain>
    </source>
</reference>
<evidence type="ECO:0000313" key="1">
    <source>
        <dbReference type="EMBL" id="EHJ08361.1"/>
    </source>
</evidence>
<accession>G5JHH4</accession>
<dbReference type="AlphaFoldDB" id="G5JHH4"/>
<dbReference type="Proteomes" id="UP000005413">
    <property type="component" value="Unassembled WGS sequence"/>
</dbReference>
<protein>
    <submittedName>
        <fullName evidence="1">Uncharacterized protein</fullName>
    </submittedName>
</protein>